<feature type="compositionally biased region" description="Basic and acidic residues" evidence="1">
    <location>
        <begin position="130"/>
        <end position="139"/>
    </location>
</feature>
<reference evidence="3 4" key="1">
    <citation type="submission" date="2015-09" db="EMBL/GenBank/DDBJ databases">
        <title>Draft genome of the parasitic nematode Teladorsagia circumcincta isolate WARC Sus (inbred).</title>
        <authorList>
            <person name="Mitreva M."/>
        </authorList>
    </citation>
    <scope>NUCLEOTIDE SEQUENCE [LARGE SCALE GENOMIC DNA]</scope>
    <source>
        <strain evidence="3 4">S</strain>
    </source>
</reference>
<gene>
    <name evidence="3" type="ORF">TELCIR_22237</name>
</gene>
<dbReference type="SMART" id="SM00198">
    <property type="entry name" value="SCP"/>
    <property type="match status" value="1"/>
</dbReference>
<dbReference type="PRINTS" id="PR00837">
    <property type="entry name" value="V5TPXLIKE"/>
</dbReference>
<dbReference type="Proteomes" id="UP000230423">
    <property type="component" value="Unassembled WGS sequence"/>
</dbReference>
<name>A0A2G9TEH9_TELCI</name>
<evidence type="ECO:0000313" key="3">
    <source>
        <dbReference type="EMBL" id="PIO56364.1"/>
    </source>
</evidence>
<dbReference type="PANTHER" id="PTHR10334">
    <property type="entry name" value="CYSTEINE-RICH SECRETORY PROTEIN-RELATED"/>
    <property type="match status" value="1"/>
</dbReference>
<evidence type="ECO:0000259" key="2">
    <source>
        <dbReference type="SMART" id="SM00198"/>
    </source>
</evidence>
<dbReference type="InterPro" id="IPR018244">
    <property type="entry name" value="Allrgn_V5/Tpx1_CS"/>
</dbReference>
<keyword evidence="4" id="KW-1185">Reference proteome</keyword>
<dbReference type="AlphaFoldDB" id="A0A2G9TEH9"/>
<dbReference type="InterPro" id="IPR014044">
    <property type="entry name" value="CAP_dom"/>
</dbReference>
<dbReference type="EMBL" id="KZ377807">
    <property type="protein sequence ID" value="PIO56364.1"/>
    <property type="molecule type" value="Genomic_DNA"/>
</dbReference>
<evidence type="ECO:0000256" key="1">
    <source>
        <dbReference type="SAM" id="MobiDB-lite"/>
    </source>
</evidence>
<protein>
    <submittedName>
        <fullName evidence="3">SCP-like protein</fullName>
    </submittedName>
</protein>
<dbReference type="Pfam" id="PF00188">
    <property type="entry name" value="CAP"/>
    <property type="match status" value="1"/>
</dbReference>
<proteinExistence type="predicted"/>
<feature type="non-terminal residue" evidence="3">
    <location>
        <position position="1"/>
    </location>
</feature>
<dbReference type="InterPro" id="IPR035940">
    <property type="entry name" value="CAP_sf"/>
</dbReference>
<feature type="region of interest" description="Disordered" evidence="1">
    <location>
        <begin position="116"/>
        <end position="147"/>
    </location>
</feature>
<sequence length="147" mass="16681">VYDCAIEENTMEYLKKCNFAHSPREERPGLGQNIWEFSDNNYDKSAAAARAMNDWFAELAQHGVPGDNILSDKVLYKIGHYSQMVWQSSYRLGCGVHSCPHMMFVACEYGPATEQPQQQVEEAHGQAAKETQKSMEQQKETLMNNQG</sequence>
<feature type="domain" description="SCP" evidence="2">
    <location>
        <begin position="1"/>
        <end position="117"/>
    </location>
</feature>
<dbReference type="Gene3D" id="3.40.33.10">
    <property type="entry name" value="CAP"/>
    <property type="match status" value="1"/>
</dbReference>
<evidence type="ECO:0000313" key="4">
    <source>
        <dbReference type="Proteomes" id="UP000230423"/>
    </source>
</evidence>
<dbReference type="OrthoDB" id="5874910at2759"/>
<dbReference type="CDD" id="cd05380">
    <property type="entry name" value="CAP_euk"/>
    <property type="match status" value="1"/>
</dbReference>
<accession>A0A2G9TEH9</accession>
<organism evidence="3 4">
    <name type="scientific">Teladorsagia circumcincta</name>
    <name type="common">Brown stomach worm</name>
    <name type="synonym">Ostertagia circumcincta</name>
    <dbReference type="NCBI Taxonomy" id="45464"/>
    <lineage>
        <taxon>Eukaryota</taxon>
        <taxon>Metazoa</taxon>
        <taxon>Ecdysozoa</taxon>
        <taxon>Nematoda</taxon>
        <taxon>Chromadorea</taxon>
        <taxon>Rhabditida</taxon>
        <taxon>Rhabditina</taxon>
        <taxon>Rhabditomorpha</taxon>
        <taxon>Strongyloidea</taxon>
        <taxon>Trichostrongylidae</taxon>
        <taxon>Teladorsagia</taxon>
    </lineage>
</organism>
<dbReference type="GO" id="GO:0005576">
    <property type="term" value="C:extracellular region"/>
    <property type="evidence" value="ECO:0007669"/>
    <property type="project" value="InterPro"/>
</dbReference>
<dbReference type="SUPFAM" id="SSF55797">
    <property type="entry name" value="PR-1-like"/>
    <property type="match status" value="1"/>
</dbReference>
<dbReference type="InterPro" id="IPR001283">
    <property type="entry name" value="CRISP-related"/>
</dbReference>
<dbReference type="PROSITE" id="PS01009">
    <property type="entry name" value="CRISP_1"/>
    <property type="match status" value="1"/>
</dbReference>